<dbReference type="EMBL" id="BRVP01000030">
    <property type="protein sequence ID" value="GLB54010.1"/>
    <property type="molecule type" value="Genomic_DNA"/>
</dbReference>
<organism evidence="1 2">
    <name type="scientific">Neptunitalea chrysea</name>
    <dbReference type="NCBI Taxonomy" id="1647581"/>
    <lineage>
        <taxon>Bacteria</taxon>
        <taxon>Pseudomonadati</taxon>
        <taxon>Bacteroidota</taxon>
        <taxon>Flavobacteriia</taxon>
        <taxon>Flavobacteriales</taxon>
        <taxon>Flavobacteriaceae</taxon>
        <taxon>Neptunitalea</taxon>
    </lineage>
</organism>
<dbReference type="Proteomes" id="UP001143545">
    <property type="component" value="Unassembled WGS sequence"/>
</dbReference>
<comment type="caution">
    <text evidence="1">The sequence shown here is derived from an EMBL/GenBank/DDBJ whole genome shotgun (WGS) entry which is preliminary data.</text>
</comment>
<name>A0A9W6B7I5_9FLAO</name>
<evidence type="ECO:0000313" key="2">
    <source>
        <dbReference type="Proteomes" id="UP001143545"/>
    </source>
</evidence>
<accession>A0A9W6B7I5</accession>
<proteinExistence type="predicted"/>
<reference evidence="1" key="1">
    <citation type="submission" date="2022-07" db="EMBL/GenBank/DDBJ databases">
        <title>Taxonomy of Novel Oxalotrophic and Methylotrophic Bacteria.</title>
        <authorList>
            <person name="Sahin N."/>
            <person name="Tani A."/>
        </authorList>
    </citation>
    <scope>NUCLEOTIDE SEQUENCE</scope>
    <source>
        <strain evidence="1">AM327</strain>
    </source>
</reference>
<sequence length="179" mass="20783">METFKELRNQEVKKLFLVVWPPLGEEKELDIDISFGFVFPQNPDRLCVITTDKEDMWTPCLRFEGIPTKVYSWSSFASRMNAWMKSECESDLETEYYEVTDIQEFSNIIASKIQSIEFVGLKNNPEPFGVKVVFDNDYILSTPISDGNTVETSQFNRNDNLLNFERMGTLDIKSFESLN</sequence>
<protein>
    <submittedName>
        <fullName evidence="1">Uncharacterized protein</fullName>
    </submittedName>
</protein>
<evidence type="ECO:0000313" key="1">
    <source>
        <dbReference type="EMBL" id="GLB54010.1"/>
    </source>
</evidence>
<dbReference type="AlphaFoldDB" id="A0A9W6B7I5"/>
<dbReference type="RefSeq" id="WP_281756359.1">
    <property type="nucleotide sequence ID" value="NZ_BRVP01000030.1"/>
</dbReference>
<gene>
    <name evidence="1" type="ORF">NBRC110019_30510</name>
</gene>
<keyword evidence="2" id="KW-1185">Reference proteome</keyword>